<evidence type="ECO:0000256" key="8">
    <source>
        <dbReference type="SAM" id="Phobius"/>
    </source>
</evidence>
<feature type="transmembrane region" description="Helical" evidence="8">
    <location>
        <begin position="290"/>
        <end position="311"/>
    </location>
</feature>
<dbReference type="RefSeq" id="WP_404611951.1">
    <property type="nucleotide sequence ID" value="NZ_JADIKK010000007.1"/>
</dbReference>
<feature type="transmembrane region" description="Helical" evidence="8">
    <location>
        <begin position="7"/>
        <end position="26"/>
    </location>
</feature>
<keyword evidence="4" id="KW-1003">Cell membrane</keyword>
<organism evidence="11 12">
    <name type="scientific">Rhodanobacter hydrolyticus</name>
    <dbReference type="NCBI Taxonomy" id="2250595"/>
    <lineage>
        <taxon>Bacteria</taxon>
        <taxon>Pseudomonadati</taxon>
        <taxon>Pseudomonadota</taxon>
        <taxon>Gammaproteobacteria</taxon>
        <taxon>Lysobacterales</taxon>
        <taxon>Rhodanobacteraceae</taxon>
        <taxon>Rhodanobacter</taxon>
    </lineage>
</organism>
<feature type="transmembrane region" description="Helical" evidence="8">
    <location>
        <begin position="62"/>
        <end position="83"/>
    </location>
</feature>
<dbReference type="PANTHER" id="PTHR21716">
    <property type="entry name" value="TRANSMEMBRANE PROTEIN"/>
    <property type="match status" value="1"/>
</dbReference>
<comment type="subcellular location">
    <subcellularLocation>
        <location evidence="1">Cell membrane</location>
        <topology evidence="1">Multi-pass membrane protein</topology>
    </subcellularLocation>
</comment>
<evidence type="ECO:0000256" key="4">
    <source>
        <dbReference type="ARBA" id="ARBA00022475"/>
    </source>
</evidence>
<feature type="transmembrane region" description="Helical" evidence="8">
    <location>
        <begin position="172"/>
        <end position="192"/>
    </location>
</feature>
<sequence>MSTNEVAAPRLQAMGILATAAMLALLYFGREVLVPVMLALFLGALLNPWVRLGLRLGLGHGLSVLLVVLVTLGITLGMALVLGSQATHLARSLPQYQSTIHAKLQTLRGLTVDRFESMQGELGRVIEPATLPAGPEQTAAVATVPSPAVVPSDASAAIPGTSLTMLSHLLTVAWVPLQTGGIVLVVLAFVLLEHESLRDRFIRLAGGADLRATTMAINDAAERLSRFFISTFSVNTAVGVAIGAGLWWIGLPNALLWGALAAIFRFVPYVGVWLVAGLTVLFAAAVVPGWSLVAMTAILFAVVELIVSQVIEPLLYGHTTGLSPLAVVVAAIFWSWLWGPIGLVMSTPLTLCLVAAGRHVKALDLLTILLGDAPALTMPQRLYQRALSGDAQEILDEARRYLRSRTFGAYCDAIVLPALQFGRMDLERGVIRAEQLRILRETIVAVIETLSGEGRTRSWRRRRPGVLNEANIGRQLRQRREETHGRWQGSLAVPAGSIAICMGMGTAYDDLTTELLTRVLRGLRVDARHLAIDDLQNFDDEPHPDLTPGAVALIYLVDTGTEAMRERVDALAARLHQRMPGARIIVLCLPGLLAPNPLDLSECPHVDAVTGLLEEAAQYALPVATKTGVQNVA</sequence>
<accession>A0ABW8JE91</accession>
<keyword evidence="3" id="KW-0813">Transport</keyword>
<evidence type="ECO:0000256" key="5">
    <source>
        <dbReference type="ARBA" id="ARBA00022692"/>
    </source>
</evidence>
<feature type="transmembrane region" description="Helical" evidence="8">
    <location>
        <begin position="255"/>
        <end position="283"/>
    </location>
</feature>
<proteinExistence type="inferred from homology"/>
<feature type="transmembrane region" description="Helical" evidence="8">
    <location>
        <begin position="227"/>
        <end position="249"/>
    </location>
</feature>
<dbReference type="Proteomes" id="UP001620339">
    <property type="component" value="Unassembled WGS sequence"/>
</dbReference>
<evidence type="ECO:0000313" key="11">
    <source>
        <dbReference type="EMBL" id="MFK2879860.1"/>
    </source>
</evidence>
<dbReference type="PANTHER" id="PTHR21716:SF53">
    <property type="entry name" value="PERMEASE PERM-RELATED"/>
    <property type="match status" value="1"/>
</dbReference>
<feature type="transmembrane region" description="Helical" evidence="8">
    <location>
        <begin position="331"/>
        <end position="356"/>
    </location>
</feature>
<dbReference type="InterPro" id="IPR002549">
    <property type="entry name" value="AI-2E-like"/>
</dbReference>
<evidence type="ECO:0000256" key="3">
    <source>
        <dbReference type="ARBA" id="ARBA00022448"/>
    </source>
</evidence>
<dbReference type="EMBL" id="JADIKK010000008">
    <property type="protein sequence ID" value="MFK2879860.1"/>
    <property type="molecule type" value="Genomic_DNA"/>
</dbReference>
<evidence type="ECO:0000256" key="7">
    <source>
        <dbReference type="ARBA" id="ARBA00023136"/>
    </source>
</evidence>
<name>A0ABW8JE91_9GAMM</name>
<keyword evidence="12" id="KW-1185">Reference proteome</keyword>
<dbReference type="Pfam" id="PF01594">
    <property type="entry name" value="AI-2E_transport"/>
    <property type="match status" value="1"/>
</dbReference>
<reference evidence="11 12" key="1">
    <citation type="submission" date="2020-10" db="EMBL/GenBank/DDBJ databases">
        <title>Phylogeny of dyella-like bacteria.</title>
        <authorList>
            <person name="Fu J."/>
        </authorList>
    </citation>
    <scope>NUCLEOTIDE SEQUENCE [LARGE SCALE GENOMIC DNA]</scope>
    <source>
        <strain evidence="11 12">KACC 19113</strain>
    </source>
</reference>
<keyword evidence="5 8" id="KW-0812">Transmembrane</keyword>
<dbReference type="EMBL" id="JADIKK010000008">
    <property type="protein sequence ID" value="MFK2876295.1"/>
    <property type="molecule type" value="Genomic_DNA"/>
</dbReference>
<comment type="similarity">
    <text evidence="2">Belongs to the autoinducer-2 exporter (AI-2E) (TC 2.A.86) family.</text>
</comment>
<dbReference type="EMBL" id="JADIKK010000007">
    <property type="protein sequence ID" value="MFK2875841.1"/>
    <property type="molecule type" value="Genomic_DNA"/>
</dbReference>
<evidence type="ECO:0000256" key="6">
    <source>
        <dbReference type="ARBA" id="ARBA00022989"/>
    </source>
</evidence>
<keyword evidence="6 8" id="KW-1133">Transmembrane helix</keyword>
<protein>
    <submittedName>
        <fullName evidence="11">AI-2E family transporter</fullName>
    </submittedName>
</protein>
<comment type="caution">
    <text evidence="11">The sequence shown here is derived from an EMBL/GenBank/DDBJ whole genome shotgun (WGS) entry which is preliminary data.</text>
</comment>
<keyword evidence="7 8" id="KW-0472">Membrane</keyword>
<gene>
    <name evidence="9" type="ORF">ISP25_01980</name>
    <name evidence="10" type="ORF">ISP25_04340</name>
    <name evidence="11" type="ORF">ISP25_22600</name>
</gene>
<feature type="transmembrane region" description="Helical" evidence="8">
    <location>
        <begin position="32"/>
        <end position="50"/>
    </location>
</feature>
<evidence type="ECO:0000313" key="12">
    <source>
        <dbReference type="Proteomes" id="UP001620339"/>
    </source>
</evidence>
<evidence type="ECO:0000256" key="2">
    <source>
        <dbReference type="ARBA" id="ARBA00009773"/>
    </source>
</evidence>
<evidence type="ECO:0000256" key="1">
    <source>
        <dbReference type="ARBA" id="ARBA00004651"/>
    </source>
</evidence>
<evidence type="ECO:0000313" key="9">
    <source>
        <dbReference type="EMBL" id="MFK2875841.1"/>
    </source>
</evidence>
<evidence type="ECO:0000313" key="10">
    <source>
        <dbReference type="EMBL" id="MFK2876295.1"/>
    </source>
</evidence>